<reference evidence="10 11" key="1">
    <citation type="submission" date="2018-09" db="EMBL/GenBank/DDBJ databases">
        <title>Micromonospora sp. nov. MS1-9, isolated from a root of Musa sp.</title>
        <authorList>
            <person name="Kuncharoen N."/>
            <person name="Kudo T."/>
            <person name="Ohkuma M."/>
            <person name="Yuki M."/>
            <person name="Tanasupawat S."/>
        </authorList>
    </citation>
    <scope>NUCLEOTIDE SEQUENCE [LARGE SCALE GENOMIC DNA]</scope>
    <source>
        <strain evidence="10 11">MS1-9</strain>
    </source>
</reference>
<dbReference type="InterPro" id="IPR015500">
    <property type="entry name" value="Peptidase_S8_subtilisin-rel"/>
</dbReference>
<evidence type="ECO:0000256" key="5">
    <source>
        <dbReference type="PROSITE-ProRule" id="PRU01240"/>
    </source>
</evidence>
<dbReference type="CDD" id="cd00306">
    <property type="entry name" value="Peptidases_S8_S53"/>
    <property type="match status" value="1"/>
</dbReference>
<comment type="caution">
    <text evidence="10">The sequence shown here is derived from an EMBL/GenBank/DDBJ whole genome shotgun (WGS) entry which is preliminary data.</text>
</comment>
<feature type="signal peptide" evidence="8">
    <location>
        <begin position="1"/>
        <end position="27"/>
    </location>
</feature>
<feature type="region of interest" description="Disordered" evidence="6">
    <location>
        <begin position="129"/>
        <end position="192"/>
    </location>
</feature>
<evidence type="ECO:0000256" key="3">
    <source>
        <dbReference type="ARBA" id="ARBA00022801"/>
    </source>
</evidence>
<evidence type="ECO:0000313" key="11">
    <source>
        <dbReference type="Proteomes" id="UP000275865"/>
    </source>
</evidence>
<evidence type="ECO:0000256" key="1">
    <source>
        <dbReference type="ARBA" id="ARBA00011073"/>
    </source>
</evidence>
<feature type="compositionally biased region" description="Pro residues" evidence="6">
    <location>
        <begin position="144"/>
        <end position="159"/>
    </location>
</feature>
<keyword evidence="4" id="KW-0720">Serine protease</keyword>
<dbReference type="InterPro" id="IPR000209">
    <property type="entry name" value="Peptidase_S8/S53_dom"/>
</dbReference>
<dbReference type="Gene3D" id="3.40.50.200">
    <property type="entry name" value="Peptidase S8/S53 domain"/>
    <property type="match status" value="1"/>
</dbReference>
<keyword evidence="7" id="KW-0812">Transmembrane</keyword>
<dbReference type="PRINTS" id="PR00723">
    <property type="entry name" value="SUBTILISIN"/>
</dbReference>
<protein>
    <submittedName>
        <fullName evidence="10">Peptidase S8 and S53 subtilisin kexin sedolisin</fullName>
    </submittedName>
</protein>
<dbReference type="PROSITE" id="PS51892">
    <property type="entry name" value="SUBTILASE"/>
    <property type="match status" value="1"/>
</dbReference>
<name>A0A3A9YA12_9ACTN</name>
<evidence type="ECO:0000256" key="6">
    <source>
        <dbReference type="SAM" id="MobiDB-lite"/>
    </source>
</evidence>
<feature type="compositionally biased region" description="Basic and acidic residues" evidence="6">
    <location>
        <begin position="437"/>
        <end position="447"/>
    </location>
</feature>
<evidence type="ECO:0000256" key="2">
    <source>
        <dbReference type="ARBA" id="ARBA00022670"/>
    </source>
</evidence>
<feature type="transmembrane region" description="Helical" evidence="7">
    <location>
        <begin position="481"/>
        <end position="503"/>
    </location>
</feature>
<feature type="chain" id="PRO_5038531505" evidence="8">
    <location>
        <begin position="28"/>
        <end position="588"/>
    </location>
</feature>
<dbReference type="Proteomes" id="UP000275865">
    <property type="component" value="Unassembled WGS sequence"/>
</dbReference>
<dbReference type="SUPFAM" id="SSF52743">
    <property type="entry name" value="Subtilisin-like"/>
    <property type="match status" value="1"/>
</dbReference>
<dbReference type="AlphaFoldDB" id="A0A3A9YA12"/>
<keyword evidence="7" id="KW-1133">Transmembrane helix</keyword>
<feature type="compositionally biased region" description="Polar residues" evidence="6">
    <location>
        <begin position="167"/>
        <end position="177"/>
    </location>
</feature>
<evidence type="ECO:0000313" key="10">
    <source>
        <dbReference type="EMBL" id="RKN34138.1"/>
    </source>
</evidence>
<organism evidence="10 11">
    <name type="scientific">Micromonospora musae</name>
    <dbReference type="NCBI Taxonomy" id="1894970"/>
    <lineage>
        <taxon>Bacteria</taxon>
        <taxon>Bacillati</taxon>
        <taxon>Actinomycetota</taxon>
        <taxon>Actinomycetes</taxon>
        <taxon>Micromonosporales</taxon>
        <taxon>Micromonosporaceae</taxon>
        <taxon>Micromonospora</taxon>
    </lineage>
</organism>
<feature type="region of interest" description="Disordered" evidence="6">
    <location>
        <begin position="437"/>
        <end position="456"/>
    </location>
</feature>
<dbReference type="GO" id="GO:0006508">
    <property type="term" value="P:proteolysis"/>
    <property type="evidence" value="ECO:0007669"/>
    <property type="project" value="UniProtKB-KW"/>
</dbReference>
<feature type="region of interest" description="Disordered" evidence="6">
    <location>
        <begin position="508"/>
        <end position="588"/>
    </location>
</feature>
<dbReference type="InterPro" id="IPR036852">
    <property type="entry name" value="Peptidase_S8/S53_dom_sf"/>
</dbReference>
<keyword evidence="7" id="KW-0472">Membrane</keyword>
<comment type="caution">
    <text evidence="5">Lacks conserved residue(s) required for the propagation of feature annotation.</text>
</comment>
<dbReference type="EMBL" id="RAZT01000004">
    <property type="protein sequence ID" value="RKN34138.1"/>
    <property type="molecule type" value="Genomic_DNA"/>
</dbReference>
<dbReference type="PANTHER" id="PTHR43806:SF11">
    <property type="entry name" value="CEREVISIN-RELATED"/>
    <property type="match status" value="1"/>
</dbReference>
<evidence type="ECO:0000256" key="8">
    <source>
        <dbReference type="SAM" id="SignalP"/>
    </source>
</evidence>
<feature type="compositionally biased region" description="Low complexity" evidence="6">
    <location>
        <begin position="557"/>
        <end position="581"/>
    </location>
</feature>
<feature type="domain" description="Peptidase S8/S53" evidence="9">
    <location>
        <begin position="200"/>
        <end position="454"/>
    </location>
</feature>
<evidence type="ECO:0000256" key="4">
    <source>
        <dbReference type="ARBA" id="ARBA00022825"/>
    </source>
</evidence>
<dbReference type="Pfam" id="PF00082">
    <property type="entry name" value="Peptidase_S8"/>
    <property type="match status" value="1"/>
</dbReference>
<sequence>MTAKVRAWPILLGGVAMVAALPQLSGAGQRSDPLRPALVSVAAPATPTPNADAQNGAFVKYYTVAAGADGAESLAAIAGRLLGAANRAEELYRLNVGRRQADGQSLTDSRQLRAGWTLILPWDAVGDGVRIGPLPTQPSSGPDQAPPVPPVQPPKPPAKPGGGTRLPASSQCANSVPSRPGSGWAQERMAPDQAWGRTRGAGVLVAVVDSGVDAGLPELSGRVAVGADIPSGSGRGDVDCLGSGTAMASIIGARPAETPPAGAAAAPVVGVAPEATILPLRVVGDVPQSKPADAATAIEVAVSAGARVVALGAFVDLADPAVAEAIGRASEHDVVVVAPAATGTAASPSPAAGDGPEALLRVGGVGPEGQPAANYQPSGADVIAPGIDVASLGAGGSGVRASSGSQYAVAFVAGTATLVRSAFPNLSAAQVTHRIKTTADRAGRPDADPATGWGMIDPNAAVVTTLAEEAPPAPDDAGGSGALRILVIALLAVAGIAAIALLARRPGAGGEAATDDTGDEAGDDGGEPAGRERPDDATATDDGGPATPGEDPEPTADDASSGADATGEATTMATAAGTSGTDPAGARW</sequence>
<evidence type="ECO:0000259" key="9">
    <source>
        <dbReference type="Pfam" id="PF00082"/>
    </source>
</evidence>
<feature type="compositionally biased region" description="Low complexity" evidence="6">
    <location>
        <begin position="540"/>
        <end position="549"/>
    </location>
</feature>
<keyword evidence="8" id="KW-0732">Signal</keyword>
<feature type="compositionally biased region" description="Acidic residues" evidence="6">
    <location>
        <begin position="513"/>
        <end position="526"/>
    </location>
</feature>
<dbReference type="RefSeq" id="WP_120688729.1">
    <property type="nucleotide sequence ID" value="NZ_RAZT01000004.1"/>
</dbReference>
<keyword evidence="2" id="KW-0645">Protease</keyword>
<evidence type="ECO:0000256" key="7">
    <source>
        <dbReference type="SAM" id="Phobius"/>
    </source>
</evidence>
<accession>A0A3A9YA12</accession>
<dbReference type="PANTHER" id="PTHR43806">
    <property type="entry name" value="PEPTIDASE S8"/>
    <property type="match status" value="1"/>
</dbReference>
<gene>
    <name evidence="10" type="ORF">D7044_10740</name>
</gene>
<proteinExistence type="inferred from homology"/>
<dbReference type="InterPro" id="IPR050131">
    <property type="entry name" value="Peptidase_S8_subtilisin-like"/>
</dbReference>
<dbReference type="GO" id="GO:0004252">
    <property type="term" value="F:serine-type endopeptidase activity"/>
    <property type="evidence" value="ECO:0007669"/>
    <property type="project" value="InterPro"/>
</dbReference>
<keyword evidence="3" id="KW-0378">Hydrolase</keyword>
<comment type="similarity">
    <text evidence="1 5">Belongs to the peptidase S8 family.</text>
</comment>